<keyword evidence="2" id="KW-1185">Reference proteome</keyword>
<name>A0A139AUF3_GONPJ</name>
<reference evidence="1 2" key="1">
    <citation type="journal article" date="2015" name="Genome Biol. Evol.">
        <title>Phylogenomic analyses indicate that early fungi evolved digesting cell walls of algal ancestors of land plants.</title>
        <authorList>
            <person name="Chang Y."/>
            <person name="Wang S."/>
            <person name="Sekimoto S."/>
            <person name="Aerts A.L."/>
            <person name="Choi C."/>
            <person name="Clum A."/>
            <person name="LaButti K.M."/>
            <person name="Lindquist E.A."/>
            <person name="Yee Ngan C."/>
            <person name="Ohm R.A."/>
            <person name="Salamov A.A."/>
            <person name="Grigoriev I.V."/>
            <person name="Spatafora J.W."/>
            <person name="Berbee M.L."/>
        </authorList>
    </citation>
    <scope>NUCLEOTIDE SEQUENCE [LARGE SCALE GENOMIC DNA]</scope>
    <source>
        <strain evidence="1 2">JEL478</strain>
    </source>
</reference>
<dbReference type="OrthoDB" id="2184152at2759"/>
<organism evidence="1 2">
    <name type="scientific">Gonapodya prolifera (strain JEL478)</name>
    <name type="common">Monoblepharis prolifera</name>
    <dbReference type="NCBI Taxonomy" id="1344416"/>
    <lineage>
        <taxon>Eukaryota</taxon>
        <taxon>Fungi</taxon>
        <taxon>Fungi incertae sedis</taxon>
        <taxon>Chytridiomycota</taxon>
        <taxon>Chytridiomycota incertae sedis</taxon>
        <taxon>Monoblepharidomycetes</taxon>
        <taxon>Monoblepharidales</taxon>
        <taxon>Gonapodyaceae</taxon>
        <taxon>Gonapodya</taxon>
    </lineage>
</organism>
<evidence type="ECO:0000313" key="1">
    <source>
        <dbReference type="EMBL" id="KXS20370.1"/>
    </source>
</evidence>
<sequence length="102" mass="11343">MMLGDSAFDDLVSLIGNWVRTKWTMLDKGQSQALVLAGFREVVLDDTAVTVWTVWKLLQQPRVVFLSISDCDLAMPAILADALAHRAPWAGEGDLLPRLVYE</sequence>
<dbReference type="EMBL" id="KQ965735">
    <property type="protein sequence ID" value="KXS20370.1"/>
    <property type="molecule type" value="Genomic_DNA"/>
</dbReference>
<gene>
    <name evidence="1" type="ORF">M427DRAFT_373901</name>
</gene>
<accession>A0A139AUF3</accession>
<evidence type="ECO:0000313" key="2">
    <source>
        <dbReference type="Proteomes" id="UP000070544"/>
    </source>
</evidence>
<dbReference type="Proteomes" id="UP000070544">
    <property type="component" value="Unassembled WGS sequence"/>
</dbReference>
<dbReference type="AlphaFoldDB" id="A0A139AUF3"/>
<proteinExistence type="predicted"/>
<protein>
    <submittedName>
        <fullName evidence="1">Uncharacterized protein</fullName>
    </submittedName>
</protein>